<dbReference type="Pfam" id="PF10722">
    <property type="entry name" value="YbjN"/>
    <property type="match status" value="1"/>
</dbReference>
<gene>
    <name evidence="1" type="ORF">MNBD_ALPHA05-1130</name>
</gene>
<evidence type="ECO:0008006" key="2">
    <source>
        <dbReference type="Google" id="ProtNLM"/>
    </source>
</evidence>
<sequence>MFAAAMLAFSPLNAAMAAGVSNTEIVEILTAQGYNAQNNGAGQIVVDASGFRIYIWTAGADSDISYVTLLPGVTEDNVSYKILNKFNNDVKFGRAFADSDGDIRLQMDRNSGGGVSADNIESDFYVFLMLIEKFMSDLESQRIA</sequence>
<dbReference type="EMBL" id="UOEH01000588">
    <property type="protein sequence ID" value="VAW07544.1"/>
    <property type="molecule type" value="Genomic_DNA"/>
</dbReference>
<reference evidence="1" key="1">
    <citation type="submission" date="2018-06" db="EMBL/GenBank/DDBJ databases">
        <authorList>
            <person name="Zhirakovskaya E."/>
        </authorList>
    </citation>
    <scope>NUCLEOTIDE SEQUENCE</scope>
</reference>
<protein>
    <recommendedName>
        <fullName evidence="2">YbjN domain-containing protein</fullName>
    </recommendedName>
</protein>
<dbReference type="AlphaFoldDB" id="A0A3B0TFK0"/>
<name>A0A3B0TFK0_9ZZZZ</name>
<proteinExistence type="predicted"/>
<organism evidence="1">
    <name type="scientific">hydrothermal vent metagenome</name>
    <dbReference type="NCBI Taxonomy" id="652676"/>
    <lineage>
        <taxon>unclassified sequences</taxon>
        <taxon>metagenomes</taxon>
        <taxon>ecological metagenomes</taxon>
    </lineage>
</organism>
<dbReference type="InterPro" id="IPR019660">
    <property type="entry name" value="Put_sensory_transdc_reg_YbjN"/>
</dbReference>
<evidence type="ECO:0000313" key="1">
    <source>
        <dbReference type="EMBL" id="VAW07544.1"/>
    </source>
</evidence>
<accession>A0A3B0TFK0</accession>